<evidence type="ECO:0000256" key="15">
    <source>
        <dbReference type="ARBA" id="ARBA00023049"/>
    </source>
</evidence>
<evidence type="ECO:0000256" key="20">
    <source>
        <dbReference type="ARBA" id="ARBA00033328"/>
    </source>
</evidence>
<dbReference type="RefSeq" id="WP_083713117.1">
    <property type="nucleotide sequence ID" value="NZ_CP019082.1"/>
</dbReference>
<protein>
    <recommendedName>
        <fullName evidence="5">Carboxypeptidase Q</fullName>
    </recommendedName>
    <alternativeName>
        <fullName evidence="20">Plasma glutamate carboxypeptidase</fullName>
    </alternativeName>
</protein>
<keyword evidence="10" id="KW-0732">Signal</keyword>
<dbReference type="InterPro" id="IPR039866">
    <property type="entry name" value="CPQ"/>
</dbReference>
<keyword evidence="17" id="KW-0325">Glycoprotein</keyword>
<evidence type="ECO:0000256" key="6">
    <source>
        <dbReference type="ARBA" id="ARBA00022525"/>
    </source>
</evidence>
<feature type="compositionally biased region" description="Pro residues" evidence="21">
    <location>
        <begin position="274"/>
        <end position="283"/>
    </location>
</feature>
<dbReference type="EMBL" id="CP019082">
    <property type="protein sequence ID" value="APW62507.1"/>
    <property type="molecule type" value="Genomic_DNA"/>
</dbReference>
<dbReference type="STRING" id="1387353.BSF38_04053"/>
<keyword evidence="7" id="KW-0121">Carboxypeptidase</keyword>
<dbReference type="Gene3D" id="3.40.630.10">
    <property type="entry name" value="Zn peptidases"/>
    <property type="match status" value="2"/>
</dbReference>
<accession>A0A1U7CU88</accession>
<keyword evidence="8" id="KW-0645">Protease</keyword>
<keyword evidence="16" id="KW-0865">Zymogen</keyword>
<evidence type="ECO:0000259" key="22">
    <source>
        <dbReference type="Pfam" id="PF04389"/>
    </source>
</evidence>
<evidence type="ECO:0000256" key="11">
    <source>
        <dbReference type="ARBA" id="ARBA00022801"/>
    </source>
</evidence>
<dbReference type="GO" id="GO:0006508">
    <property type="term" value="P:proteolysis"/>
    <property type="evidence" value="ECO:0007669"/>
    <property type="project" value="UniProtKB-KW"/>
</dbReference>
<dbReference type="AlphaFoldDB" id="A0A1U7CU88"/>
<name>A0A1U7CU88_9BACT</name>
<sequence>MPRTSGIVLALAASGWLWTSDLRAQAPPPAKAEATQDAKKPEPSKTPTEAKPEPPKPPADPIDRIKEEGDKRSQVMATLSYLTDVIGPRLTGSPNLKRANEWTRDALANWGLENAHLEAWGPFGKGWTLKRFSAQVIEPQCIPLIAVPKAWSPSIEGTLTAEVVYFDAKTEADFEKYKGKLKGAVVLTSAPPEVLARFAPLASRRTDKELLDLADAPEPGGRRGRTFDPKLRAQMELASKKTKFLADEGAALLIDPSRTGDGGTLFVQSASVPGSPPPLPPSEGSPDAARTPPPRRISPWDKDAPKIIPQLVMAKEHYNRLVRMIQQGEKIKVAVDLAVEFHGDDLNAYNTVAELPGTDRKDEIVMLGGHIDSWHGGVGATDNAAGVAVAMEAMRILKALDLKPRRTVRIGLWSGEEQGLHGSRAYVSEHFRKAPEDRGGAASEDVDTRENVASKPEYDKFSAYYNLDNGTGKIRGVYLQGNEAARPIFRKWLQPFREMGATTLTSSNTGGTDHLSFDGVGLPGFQFIQDEVEYGTRTHHSNMDVYDRAQADDLKQAAVIMAAFVYNTAMLDEKLPRKPIPPRARPAVRAAALDAPTQ</sequence>
<reference evidence="24" key="1">
    <citation type="submission" date="2016-12" db="EMBL/GenBank/DDBJ databases">
        <title>Comparative genomics of four Isosphaeraceae planctomycetes: a common pool of plasmids and glycoside hydrolase genes.</title>
        <authorList>
            <person name="Ivanova A."/>
        </authorList>
    </citation>
    <scope>NUCLEOTIDE SEQUENCE [LARGE SCALE GENOMIC DNA]</scope>
    <source>
        <strain evidence="24">PX4</strain>
    </source>
</reference>
<dbReference type="Gene3D" id="3.50.30.30">
    <property type="match status" value="2"/>
</dbReference>
<evidence type="ECO:0000256" key="19">
    <source>
        <dbReference type="ARBA" id="ARBA00025833"/>
    </source>
</evidence>
<dbReference type="PANTHER" id="PTHR12053">
    <property type="entry name" value="PROTEASE FAMILY M28 PLASMA GLUTAMATE CARBOXYPEPTIDASE-RELATED"/>
    <property type="match status" value="1"/>
</dbReference>
<feature type="compositionally biased region" description="Basic and acidic residues" evidence="21">
    <location>
        <begin position="34"/>
        <end position="54"/>
    </location>
</feature>
<dbReference type="Proteomes" id="UP000186309">
    <property type="component" value="Chromosome"/>
</dbReference>
<gene>
    <name evidence="23" type="primary">lieA</name>
    <name evidence="23" type="ORF">BSF38_04053</name>
</gene>
<evidence type="ECO:0000256" key="14">
    <source>
        <dbReference type="ARBA" id="ARBA00023034"/>
    </source>
</evidence>
<dbReference type="SUPFAM" id="SSF53187">
    <property type="entry name" value="Zn-dependent exopeptidases"/>
    <property type="match status" value="1"/>
</dbReference>
<feature type="domain" description="Peptidase M28" evidence="22">
    <location>
        <begin position="350"/>
        <end position="565"/>
    </location>
</feature>
<evidence type="ECO:0000256" key="17">
    <source>
        <dbReference type="ARBA" id="ARBA00023180"/>
    </source>
</evidence>
<evidence type="ECO:0000256" key="10">
    <source>
        <dbReference type="ARBA" id="ARBA00022729"/>
    </source>
</evidence>
<evidence type="ECO:0000256" key="1">
    <source>
        <dbReference type="ARBA" id="ARBA00004240"/>
    </source>
</evidence>
<keyword evidence="9" id="KW-0479">Metal-binding</keyword>
<feature type="compositionally biased region" description="Low complexity" evidence="21">
    <location>
        <begin position="585"/>
        <end position="598"/>
    </location>
</feature>
<comment type="subcellular location">
    <subcellularLocation>
        <location evidence="1">Endoplasmic reticulum</location>
    </subcellularLocation>
    <subcellularLocation>
        <location evidence="3">Golgi apparatus</location>
    </subcellularLocation>
    <subcellularLocation>
        <location evidence="2">Lysosome</location>
    </subcellularLocation>
    <subcellularLocation>
        <location evidence="4">Secreted</location>
    </subcellularLocation>
</comment>
<keyword evidence="13" id="KW-0862">Zinc</keyword>
<comment type="subunit">
    <text evidence="19">Homodimer. The monomeric form is inactive while the homodimer is active.</text>
</comment>
<evidence type="ECO:0000256" key="3">
    <source>
        <dbReference type="ARBA" id="ARBA00004555"/>
    </source>
</evidence>
<dbReference type="InterPro" id="IPR007484">
    <property type="entry name" value="Peptidase_M28"/>
</dbReference>
<evidence type="ECO:0000313" key="24">
    <source>
        <dbReference type="Proteomes" id="UP000186309"/>
    </source>
</evidence>
<evidence type="ECO:0000256" key="16">
    <source>
        <dbReference type="ARBA" id="ARBA00023145"/>
    </source>
</evidence>
<evidence type="ECO:0000256" key="9">
    <source>
        <dbReference type="ARBA" id="ARBA00022723"/>
    </source>
</evidence>
<dbReference type="PANTHER" id="PTHR12053:SF3">
    <property type="entry name" value="CARBOXYPEPTIDASE Q"/>
    <property type="match status" value="1"/>
</dbReference>
<evidence type="ECO:0000256" key="2">
    <source>
        <dbReference type="ARBA" id="ARBA00004371"/>
    </source>
</evidence>
<dbReference type="GO" id="GO:0005576">
    <property type="term" value="C:extracellular region"/>
    <property type="evidence" value="ECO:0007669"/>
    <property type="project" value="UniProtKB-SubCell"/>
</dbReference>
<evidence type="ECO:0000256" key="5">
    <source>
        <dbReference type="ARBA" id="ARBA00014116"/>
    </source>
</evidence>
<dbReference type="GO" id="GO:0070573">
    <property type="term" value="F:metallodipeptidase activity"/>
    <property type="evidence" value="ECO:0007669"/>
    <property type="project" value="InterPro"/>
</dbReference>
<evidence type="ECO:0000256" key="12">
    <source>
        <dbReference type="ARBA" id="ARBA00022824"/>
    </source>
</evidence>
<dbReference type="OrthoDB" id="9762302at2"/>
<feature type="region of interest" description="Disordered" evidence="21">
    <location>
        <begin position="577"/>
        <end position="598"/>
    </location>
</feature>
<dbReference type="GO" id="GO:0004180">
    <property type="term" value="F:carboxypeptidase activity"/>
    <property type="evidence" value="ECO:0007669"/>
    <property type="project" value="UniProtKB-KW"/>
</dbReference>
<keyword evidence="14" id="KW-0333">Golgi apparatus</keyword>
<keyword evidence="24" id="KW-1185">Reference proteome</keyword>
<keyword evidence="12" id="KW-0256">Endoplasmic reticulum</keyword>
<evidence type="ECO:0000256" key="8">
    <source>
        <dbReference type="ARBA" id="ARBA00022670"/>
    </source>
</evidence>
<evidence type="ECO:0000313" key="23">
    <source>
        <dbReference type="EMBL" id="APW62507.1"/>
    </source>
</evidence>
<proteinExistence type="predicted"/>
<keyword evidence="18" id="KW-0458">Lysosome</keyword>
<evidence type="ECO:0000256" key="18">
    <source>
        <dbReference type="ARBA" id="ARBA00023228"/>
    </source>
</evidence>
<dbReference type="GO" id="GO:0046872">
    <property type="term" value="F:metal ion binding"/>
    <property type="evidence" value="ECO:0007669"/>
    <property type="project" value="UniProtKB-KW"/>
</dbReference>
<keyword evidence="11 23" id="KW-0378">Hydrolase</keyword>
<dbReference type="GO" id="GO:0005764">
    <property type="term" value="C:lysosome"/>
    <property type="evidence" value="ECO:0007669"/>
    <property type="project" value="UniProtKB-SubCell"/>
</dbReference>
<dbReference type="KEGG" id="pbor:BSF38_04053"/>
<keyword evidence="15" id="KW-0482">Metalloprotease</keyword>
<dbReference type="Pfam" id="PF04389">
    <property type="entry name" value="Peptidase_M28"/>
    <property type="match status" value="1"/>
</dbReference>
<feature type="region of interest" description="Disordered" evidence="21">
    <location>
        <begin position="263"/>
        <end position="302"/>
    </location>
</feature>
<evidence type="ECO:0000256" key="7">
    <source>
        <dbReference type="ARBA" id="ARBA00022645"/>
    </source>
</evidence>
<keyword evidence="6" id="KW-0964">Secreted</keyword>
<evidence type="ECO:0000256" key="13">
    <source>
        <dbReference type="ARBA" id="ARBA00022833"/>
    </source>
</evidence>
<evidence type="ECO:0000256" key="21">
    <source>
        <dbReference type="SAM" id="MobiDB-lite"/>
    </source>
</evidence>
<feature type="compositionally biased region" description="Basic and acidic residues" evidence="21">
    <location>
        <begin position="61"/>
        <end position="71"/>
    </location>
</feature>
<evidence type="ECO:0000256" key="4">
    <source>
        <dbReference type="ARBA" id="ARBA00004613"/>
    </source>
</evidence>
<organism evidence="23 24">
    <name type="scientific">Paludisphaera borealis</name>
    <dbReference type="NCBI Taxonomy" id="1387353"/>
    <lineage>
        <taxon>Bacteria</taxon>
        <taxon>Pseudomonadati</taxon>
        <taxon>Planctomycetota</taxon>
        <taxon>Planctomycetia</taxon>
        <taxon>Isosphaerales</taxon>
        <taxon>Isosphaeraceae</taxon>
        <taxon>Paludisphaera</taxon>
    </lineage>
</organism>
<feature type="region of interest" description="Disordered" evidence="21">
    <location>
        <begin position="22"/>
        <end position="71"/>
    </location>
</feature>